<dbReference type="Proteomes" id="UP001157017">
    <property type="component" value="Unassembled WGS sequence"/>
</dbReference>
<organism evidence="2 3">
    <name type="scientific">Angustibacter aerolatus</name>
    <dbReference type="NCBI Taxonomy" id="1162965"/>
    <lineage>
        <taxon>Bacteria</taxon>
        <taxon>Bacillati</taxon>
        <taxon>Actinomycetota</taxon>
        <taxon>Actinomycetes</taxon>
        <taxon>Kineosporiales</taxon>
        <taxon>Kineosporiaceae</taxon>
    </lineage>
</organism>
<evidence type="ECO:0000313" key="3">
    <source>
        <dbReference type="Proteomes" id="UP001157017"/>
    </source>
</evidence>
<dbReference type="EMBL" id="BSUZ01000001">
    <property type="protein sequence ID" value="GMA88317.1"/>
    <property type="molecule type" value="Genomic_DNA"/>
</dbReference>
<feature type="region of interest" description="Disordered" evidence="1">
    <location>
        <begin position="1"/>
        <end position="23"/>
    </location>
</feature>
<accession>A0ABQ6JJ86</accession>
<gene>
    <name evidence="2" type="ORF">GCM10025868_35670</name>
</gene>
<comment type="caution">
    <text evidence="2">The sequence shown here is derived from an EMBL/GenBank/DDBJ whole genome shotgun (WGS) entry which is preliminary data.</text>
</comment>
<sequence>MRSPSGCAVSSLAGPGAGGEQHDVGVEGLLPAVEQVGDDALRAIQPAGAAQYADAVPLEPAGDVVALGAGQRLDPLVDGRQVGAGDLTRLGRAGQPAPRGPWRRRTGS</sequence>
<protein>
    <submittedName>
        <fullName evidence="2">Uncharacterized protein</fullName>
    </submittedName>
</protein>
<name>A0ABQ6JJ86_9ACTN</name>
<reference evidence="3" key="1">
    <citation type="journal article" date="2019" name="Int. J. Syst. Evol. Microbiol.">
        <title>The Global Catalogue of Microorganisms (GCM) 10K type strain sequencing project: providing services to taxonomists for standard genome sequencing and annotation.</title>
        <authorList>
            <consortium name="The Broad Institute Genomics Platform"/>
            <consortium name="The Broad Institute Genome Sequencing Center for Infectious Disease"/>
            <person name="Wu L."/>
            <person name="Ma J."/>
        </authorList>
    </citation>
    <scope>NUCLEOTIDE SEQUENCE [LARGE SCALE GENOMIC DNA]</scope>
    <source>
        <strain evidence="3">NBRC 108730</strain>
    </source>
</reference>
<evidence type="ECO:0000256" key="1">
    <source>
        <dbReference type="SAM" id="MobiDB-lite"/>
    </source>
</evidence>
<proteinExistence type="predicted"/>
<keyword evidence="3" id="KW-1185">Reference proteome</keyword>
<evidence type="ECO:0000313" key="2">
    <source>
        <dbReference type="EMBL" id="GMA88317.1"/>
    </source>
</evidence>
<feature type="region of interest" description="Disordered" evidence="1">
    <location>
        <begin position="84"/>
        <end position="108"/>
    </location>
</feature>